<evidence type="ECO:0000313" key="2">
    <source>
        <dbReference type="Proteomes" id="UP001239111"/>
    </source>
</evidence>
<keyword evidence="2" id="KW-1185">Reference proteome</keyword>
<dbReference type="EMBL" id="CM056743">
    <property type="protein sequence ID" value="KAJ8670448.1"/>
    <property type="molecule type" value="Genomic_DNA"/>
</dbReference>
<comment type="caution">
    <text evidence="1">The sequence shown here is derived from an EMBL/GenBank/DDBJ whole genome shotgun (WGS) entry which is preliminary data.</text>
</comment>
<organism evidence="1 2">
    <name type="scientific">Eretmocerus hayati</name>
    <dbReference type="NCBI Taxonomy" id="131215"/>
    <lineage>
        <taxon>Eukaryota</taxon>
        <taxon>Metazoa</taxon>
        <taxon>Ecdysozoa</taxon>
        <taxon>Arthropoda</taxon>
        <taxon>Hexapoda</taxon>
        <taxon>Insecta</taxon>
        <taxon>Pterygota</taxon>
        <taxon>Neoptera</taxon>
        <taxon>Endopterygota</taxon>
        <taxon>Hymenoptera</taxon>
        <taxon>Apocrita</taxon>
        <taxon>Proctotrupomorpha</taxon>
        <taxon>Chalcidoidea</taxon>
        <taxon>Aphelinidae</taxon>
        <taxon>Aphelininae</taxon>
        <taxon>Eretmocerus</taxon>
    </lineage>
</organism>
<accession>A0ACC2NGX5</accession>
<protein>
    <submittedName>
        <fullName evidence="1">Uncharacterized protein</fullName>
    </submittedName>
</protein>
<dbReference type="Proteomes" id="UP001239111">
    <property type="component" value="Chromosome 3"/>
</dbReference>
<sequence>MNVPNKEASVDESVDAIRDAHCDDVDHNLVPNNSECLYDELQLDLYYADQGKDGPDTLQTNSKRLTDLSDAAMDRQLSLDDSYNHFVQSLGGYGDFCHSEIERAMDFGDNPANVIRLKSDVVQHDQVNGNSTESLDIASFDILFEGNDCSKENFPVQQNVNFGPTPPFQNNPTMDHNYKRVSNETETFITLPRMGHSYTREPNEKESCPVSFESGNSKLVPVDKYRLIDLSDRVEDKNNQSDPQLDATLKLE</sequence>
<reference evidence="1" key="1">
    <citation type="submission" date="2023-04" db="EMBL/GenBank/DDBJ databases">
        <title>A chromosome-level genome assembly of the parasitoid wasp Eretmocerus hayati.</title>
        <authorList>
            <person name="Zhong Y."/>
            <person name="Liu S."/>
            <person name="Liu Y."/>
        </authorList>
    </citation>
    <scope>NUCLEOTIDE SEQUENCE</scope>
    <source>
        <strain evidence="1">ZJU_SS_LIU_2023</strain>
    </source>
</reference>
<name>A0ACC2NGX5_9HYME</name>
<proteinExistence type="predicted"/>
<gene>
    <name evidence="1" type="ORF">QAD02_001707</name>
</gene>
<evidence type="ECO:0000313" key="1">
    <source>
        <dbReference type="EMBL" id="KAJ8670448.1"/>
    </source>
</evidence>